<evidence type="ECO:0000256" key="1">
    <source>
        <dbReference type="SAM" id="MobiDB-lite"/>
    </source>
</evidence>
<feature type="region of interest" description="Disordered" evidence="1">
    <location>
        <begin position="535"/>
        <end position="561"/>
    </location>
</feature>
<evidence type="ECO:0000313" key="4">
    <source>
        <dbReference type="Proteomes" id="UP000030752"/>
    </source>
</evidence>
<feature type="region of interest" description="Disordered" evidence="1">
    <location>
        <begin position="54"/>
        <end position="367"/>
    </location>
</feature>
<evidence type="ECO:0000259" key="2">
    <source>
        <dbReference type="Pfam" id="PF20237"/>
    </source>
</evidence>
<sequence>MATANSPIELPTGRRSIYFDQAAIPNPDVHDPNWIPVLDSNAIKGPNSVFSEKEVSPYNQASFSPFPTAPASKQASRPQSPDKRPQLSHSHSKSSYAPEAIPSELEGAPLPIRSSSRRPAVSPHSEHLRDNSDGHDTSTSDADGSTAPSTAGTTSLLEEQYYTLPTMEVAKEDLQPPAPPISARSSLGAGSMMSSKTKSPFAPTSKYNRKGVQSIVSINRPATIQSQPSTPHESPKVRPNMPTPASAPISAPPAPPEPLASPKLASLQSSKSTASERRYRALHSHPSNNSMHEKASPQLQSQSFNRSRANSKSGEIDIEALPRPPSVRHKPRKSGDASTSRPTTPRSIYDYQQPTPAPTAPLPQLPPEAFTAAASNSRRQSIRTIRAPSEAHIASASIANVAKPADHSEMADFMSRKSTVVFRRFDDVHVKLLLCLQDEITQLEEEMFALDNDANAQAMERPGQKMRVMRELRRVVAEYDHLFANWSQMQANKATPEVMADLRQWLENPKTSAGAAVDGAKDDLKWLKSQKDLSSVTLGEKGGDSSTEKGENGPSVQKSSAGGALAALFNCAGKRK</sequence>
<dbReference type="OrthoDB" id="5416037at2759"/>
<feature type="compositionally biased region" description="Basic and acidic residues" evidence="1">
    <location>
        <begin position="541"/>
        <end position="551"/>
    </location>
</feature>
<dbReference type="Pfam" id="PF20237">
    <property type="entry name" value="DUF6594"/>
    <property type="match status" value="1"/>
</dbReference>
<name>W2RYP2_CYPE1</name>
<keyword evidence="4" id="KW-1185">Reference proteome</keyword>
<feature type="compositionally biased region" description="Pro residues" evidence="1">
    <location>
        <begin position="355"/>
        <end position="366"/>
    </location>
</feature>
<feature type="compositionally biased region" description="Polar residues" evidence="1">
    <location>
        <begin position="336"/>
        <end position="352"/>
    </location>
</feature>
<dbReference type="STRING" id="1220924.W2RYP2"/>
<accession>W2RYP2</accession>
<feature type="compositionally biased region" description="Pro residues" evidence="1">
    <location>
        <begin position="250"/>
        <end position="259"/>
    </location>
</feature>
<dbReference type="GeneID" id="19972507"/>
<proteinExistence type="predicted"/>
<dbReference type="AlphaFoldDB" id="W2RYP2"/>
<dbReference type="InParanoid" id="W2RYP2"/>
<feature type="compositionally biased region" description="Polar residues" evidence="1">
    <location>
        <begin position="214"/>
        <end position="232"/>
    </location>
</feature>
<feature type="compositionally biased region" description="Basic and acidic residues" evidence="1">
    <location>
        <begin position="124"/>
        <end position="138"/>
    </location>
</feature>
<dbReference type="EMBL" id="KB822720">
    <property type="protein sequence ID" value="ETN40888.1"/>
    <property type="molecule type" value="Genomic_DNA"/>
</dbReference>
<dbReference type="HOGENOM" id="CLU_470901_0_0_1"/>
<dbReference type="InterPro" id="IPR046529">
    <property type="entry name" value="DUF6594"/>
</dbReference>
<feature type="domain" description="DUF6594" evidence="2">
    <location>
        <begin position="409"/>
        <end position="536"/>
    </location>
</feature>
<organism evidence="3 4">
    <name type="scientific">Cyphellophora europaea (strain CBS 101466)</name>
    <name type="common">Phialophora europaea</name>
    <dbReference type="NCBI Taxonomy" id="1220924"/>
    <lineage>
        <taxon>Eukaryota</taxon>
        <taxon>Fungi</taxon>
        <taxon>Dikarya</taxon>
        <taxon>Ascomycota</taxon>
        <taxon>Pezizomycotina</taxon>
        <taxon>Eurotiomycetes</taxon>
        <taxon>Chaetothyriomycetidae</taxon>
        <taxon>Chaetothyriales</taxon>
        <taxon>Cyphellophoraceae</taxon>
        <taxon>Cyphellophora</taxon>
    </lineage>
</organism>
<protein>
    <recommendedName>
        <fullName evidence="2">DUF6594 domain-containing protein</fullName>
    </recommendedName>
</protein>
<gene>
    <name evidence="3" type="ORF">HMPREF1541_05168</name>
</gene>
<feature type="compositionally biased region" description="Polar residues" evidence="1">
    <location>
        <begin position="57"/>
        <end position="79"/>
    </location>
</feature>
<feature type="compositionally biased region" description="Polar residues" evidence="1">
    <location>
        <begin position="297"/>
        <end position="313"/>
    </location>
</feature>
<dbReference type="Proteomes" id="UP000030752">
    <property type="component" value="Unassembled WGS sequence"/>
</dbReference>
<dbReference type="RefSeq" id="XP_008717731.1">
    <property type="nucleotide sequence ID" value="XM_008719509.1"/>
</dbReference>
<evidence type="ECO:0000313" key="3">
    <source>
        <dbReference type="EMBL" id="ETN40888.1"/>
    </source>
</evidence>
<dbReference type="VEuPathDB" id="FungiDB:HMPREF1541_05168"/>
<reference evidence="3 4" key="1">
    <citation type="submission" date="2013-03" db="EMBL/GenBank/DDBJ databases">
        <title>The Genome Sequence of Phialophora europaea CBS 101466.</title>
        <authorList>
            <consortium name="The Broad Institute Genomics Platform"/>
            <person name="Cuomo C."/>
            <person name="de Hoog S."/>
            <person name="Gorbushina A."/>
            <person name="Walker B."/>
            <person name="Young S.K."/>
            <person name="Zeng Q."/>
            <person name="Gargeya S."/>
            <person name="Fitzgerald M."/>
            <person name="Haas B."/>
            <person name="Abouelleil A."/>
            <person name="Allen A.W."/>
            <person name="Alvarado L."/>
            <person name="Arachchi H.M."/>
            <person name="Berlin A.M."/>
            <person name="Chapman S.B."/>
            <person name="Gainer-Dewar J."/>
            <person name="Goldberg J."/>
            <person name="Griggs A."/>
            <person name="Gujja S."/>
            <person name="Hansen M."/>
            <person name="Howarth C."/>
            <person name="Imamovic A."/>
            <person name="Ireland A."/>
            <person name="Larimer J."/>
            <person name="McCowan C."/>
            <person name="Murphy C."/>
            <person name="Pearson M."/>
            <person name="Poon T.W."/>
            <person name="Priest M."/>
            <person name="Roberts A."/>
            <person name="Saif S."/>
            <person name="Shea T."/>
            <person name="Sisk P."/>
            <person name="Sykes S."/>
            <person name="Wortman J."/>
            <person name="Nusbaum C."/>
            <person name="Birren B."/>
        </authorList>
    </citation>
    <scope>NUCLEOTIDE SEQUENCE [LARGE SCALE GENOMIC DNA]</scope>
    <source>
        <strain evidence="3 4">CBS 101466</strain>
    </source>
</reference>
<feature type="compositionally biased region" description="Low complexity" evidence="1">
    <location>
        <begin position="144"/>
        <end position="155"/>
    </location>
</feature>
<dbReference type="eggNOG" id="ENOG502T77Q">
    <property type="taxonomic scope" value="Eukaryota"/>
</dbReference>